<reference evidence="1 2" key="1">
    <citation type="journal article" date="2012" name="Genome Biol.">
        <title>Genome and low-iron response of an oceanic diatom adapted to chronic iron limitation.</title>
        <authorList>
            <person name="Lommer M."/>
            <person name="Specht M."/>
            <person name="Roy A.S."/>
            <person name="Kraemer L."/>
            <person name="Andreson R."/>
            <person name="Gutowska M.A."/>
            <person name="Wolf J."/>
            <person name="Bergner S.V."/>
            <person name="Schilhabel M.B."/>
            <person name="Klostermeier U.C."/>
            <person name="Beiko R.G."/>
            <person name="Rosenstiel P."/>
            <person name="Hippler M."/>
            <person name="Laroche J."/>
        </authorList>
    </citation>
    <scope>NUCLEOTIDE SEQUENCE [LARGE SCALE GENOMIC DNA]</scope>
    <source>
        <strain evidence="1 2">CCMP1005</strain>
    </source>
</reference>
<comment type="caution">
    <text evidence="1">The sequence shown here is derived from an EMBL/GenBank/DDBJ whole genome shotgun (WGS) entry which is preliminary data.</text>
</comment>
<gene>
    <name evidence="1" type="ORF">THAOC_05243</name>
</gene>
<evidence type="ECO:0000313" key="1">
    <source>
        <dbReference type="EMBL" id="EJK73150.1"/>
    </source>
</evidence>
<proteinExistence type="predicted"/>
<dbReference type="Proteomes" id="UP000266841">
    <property type="component" value="Unassembled WGS sequence"/>
</dbReference>
<dbReference type="EMBL" id="AGNL01004774">
    <property type="protein sequence ID" value="EJK73150.1"/>
    <property type="molecule type" value="Genomic_DNA"/>
</dbReference>
<protein>
    <submittedName>
        <fullName evidence="1">Uncharacterized protein</fullName>
    </submittedName>
</protein>
<sequence length="136" mass="15094">MIACAYSCLGSIFDMISFPWPAGRPAADPAIVLLSLLAPTLTFLGPSPGPGVPIRSQTEKARCHVVHNNTDRVVTPPSWRGWELDTGVEVGFNSLDKRTRMRRRHDTSTYVGRSVRMIDGDSEQKCKSIVGRERRI</sequence>
<organism evidence="1 2">
    <name type="scientific">Thalassiosira oceanica</name>
    <name type="common">Marine diatom</name>
    <dbReference type="NCBI Taxonomy" id="159749"/>
    <lineage>
        <taxon>Eukaryota</taxon>
        <taxon>Sar</taxon>
        <taxon>Stramenopiles</taxon>
        <taxon>Ochrophyta</taxon>
        <taxon>Bacillariophyta</taxon>
        <taxon>Coscinodiscophyceae</taxon>
        <taxon>Thalassiosirophycidae</taxon>
        <taxon>Thalassiosirales</taxon>
        <taxon>Thalassiosiraceae</taxon>
        <taxon>Thalassiosira</taxon>
    </lineage>
</organism>
<evidence type="ECO:0000313" key="2">
    <source>
        <dbReference type="Proteomes" id="UP000266841"/>
    </source>
</evidence>
<name>K0T643_THAOC</name>
<dbReference type="AlphaFoldDB" id="K0T643"/>
<accession>K0T643</accession>
<keyword evidence="2" id="KW-1185">Reference proteome</keyword>